<feature type="transmembrane region" description="Helical" evidence="1">
    <location>
        <begin position="6"/>
        <end position="27"/>
    </location>
</feature>
<keyword evidence="3" id="KW-1185">Reference proteome</keyword>
<proteinExistence type="predicted"/>
<feature type="transmembrane region" description="Helical" evidence="1">
    <location>
        <begin position="52"/>
        <end position="75"/>
    </location>
</feature>
<evidence type="ECO:0000256" key="1">
    <source>
        <dbReference type="SAM" id="Phobius"/>
    </source>
</evidence>
<sequence length="116" mass="13022">MESSNFLLHLIGVLAGLLGIGAATIITKQNWGFSFVREDEQVKINLREKSTVLLLCVSIVAVIGFFVGYFCMLYLSTPMSLLATVLVLILGTGMLIYLSGKREWQEFERKRSWMGK</sequence>
<protein>
    <recommendedName>
        <fullName evidence="4">DUF3784 domain-containing protein</fullName>
    </recommendedName>
</protein>
<dbReference type="AlphaFoldDB" id="A0A8J4H576"/>
<evidence type="ECO:0008006" key="4">
    <source>
        <dbReference type="Google" id="ProtNLM"/>
    </source>
</evidence>
<organism evidence="2 3">
    <name type="scientific">Xylanibacillus composti</name>
    <dbReference type="NCBI Taxonomy" id="1572762"/>
    <lineage>
        <taxon>Bacteria</taxon>
        <taxon>Bacillati</taxon>
        <taxon>Bacillota</taxon>
        <taxon>Bacilli</taxon>
        <taxon>Bacillales</taxon>
        <taxon>Paenibacillaceae</taxon>
        <taxon>Xylanibacillus</taxon>
    </lineage>
</organism>
<keyword evidence="1" id="KW-0472">Membrane</keyword>
<reference evidence="2" key="1">
    <citation type="submission" date="2021-04" db="EMBL/GenBank/DDBJ databases">
        <title>Draft genome sequence of Xylanibacillus composti strain K13.</title>
        <authorList>
            <person name="Uke A."/>
            <person name="Chhe C."/>
            <person name="Baramee S."/>
            <person name="Kosugi A."/>
        </authorList>
    </citation>
    <scope>NUCLEOTIDE SEQUENCE</scope>
    <source>
        <strain evidence="2">K13</strain>
    </source>
</reference>
<evidence type="ECO:0000313" key="2">
    <source>
        <dbReference type="EMBL" id="GIQ71173.1"/>
    </source>
</evidence>
<evidence type="ECO:0000313" key="3">
    <source>
        <dbReference type="Proteomes" id="UP000677918"/>
    </source>
</evidence>
<dbReference type="Proteomes" id="UP000677918">
    <property type="component" value="Unassembled WGS sequence"/>
</dbReference>
<name>A0A8J4H576_9BACL</name>
<accession>A0A8J4H576</accession>
<feature type="transmembrane region" description="Helical" evidence="1">
    <location>
        <begin position="81"/>
        <end position="100"/>
    </location>
</feature>
<comment type="caution">
    <text evidence="2">The sequence shown here is derived from an EMBL/GenBank/DDBJ whole genome shotgun (WGS) entry which is preliminary data.</text>
</comment>
<dbReference type="EMBL" id="BOVK01000072">
    <property type="protein sequence ID" value="GIQ71173.1"/>
    <property type="molecule type" value="Genomic_DNA"/>
</dbReference>
<gene>
    <name evidence="2" type="ORF">XYCOK13_39970</name>
</gene>
<keyword evidence="1" id="KW-1133">Transmembrane helix</keyword>
<keyword evidence="1" id="KW-0812">Transmembrane</keyword>